<evidence type="ECO:0000313" key="1">
    <source>
        <dbReference type="EMBL" id="VAW12261.1"/>
    </source>
</evidence>
<protein>
    <submittedName>
        <fullName evidence="1">Uncharacterized protein</fullName>
    </submittedName>
</protein>
<accession>A0A3B0T0H7</accession>
<proteinExistence type="predicted"/>
<dbReference type="AlphaFoldDB" id="A0A3B0T0H7"/>
<organism evidence="1">
    <name type="scientific">hydrothermal vent metagenome</name>
    <dbReference type="NCBI Taxonomy" id="652676"/>
    <lineage>
        <taxon>unclassified sequences</taxon>
        <taxon>metagenomes</taxon>
        <taxon>ecological metagenomes</taxon>
    </lineage>
</organism>
<gene>
    <name evidence="1" type="ORF">MNBD_BACTEROID03-2570</name>
</gene>
<sequence length="31" mass="3722">MINEKLPHPEASGCGKMKREEYNHLKKQYVY</sequence>
<name>A0A3B0T0H7_9ZZZZ</name>
<dbReference type="EMBL" id="UOEL01000084">
    <property type="protein sequence ID" value="VAW12261.1"/>
    <property type="molecule type" value="Genomic_DNA"/>
</dbReference>
<reference evidence="1" key="1">
    <citation type="submission" date="2018-06" db="EMBL/GenBank/DDBJ databases">
        <authorList>
            <person name="Zhirakovskaya E."/>
        </authorList>
    </citation>
    <scope>NUCLEOTIDE SEQUENCE</scope>
</reference>